<evidence type="ECO:0000256" key="5">
    <source>
        <dbReference type="ARBA" id="ARBA00022824"/>
    </source>
</evidence>
<evidence type="ECO:0000256" key="3">
    <source>
        <dbReference type="ARBA" id="ARBA00017662"/>
    </source>
</evidence>
<dbReference type="AlphaFoldDB" id="A0AA38RRN1"/>
<organism evidence="11 12">
    <name type="scientific">Pleurostoma richardsiae</name>
    <dbReference type="NCBI Taxonomy" id="41990"/>
    <lineage>
        <taxon>Eukaryota</taxon>
        <taxon>Fungi</taxon>
        <taxon>Dikarya</taxon>
        <taxon>Ascomycota</taxon>
        <taxon>Pezizomycotina</taxon>
        <taxon>Sordariomycetes</taxon>
        <taxon>Sordariomycetidae</taxon>
        <taxon>Calosphaeriales</taxon>
        <taxon>Pleurostomataceae</taxon>
        <taxon>Pleurostoma</taxon>
    </lineage>
</organism>
<evidence type="ECO:0000256" key="7">
    <source>
        <dbReference type="ARBA" id="ARBA00022989"/>
    </source>
</evidence>
<dbReference type="GO" id="GO:0008250">
    <property type="term" value="C:oligosaccharyltransferase complex"/>
    <property type="evidence" value="ECO:0007669"/>
    <property type="project" value="TreeGrafter"/>
</dbReference>
<evidence type="ECO:0000256" key="10">
    <source>
        <dbReference type="SAM" id="Phobius"/>
    </source>
</evidence>
<accession>A0AA38RRN1</accession>
<protein>
    <recommendedName>
        <fullName evidence="3">Dolichyl-diphosphooligosaccharide--protein glycosyltransferase subunit 4</fullName>
    </recommendedName>
</protein>
<dbReference type="InterPro" id="IPR018943">
    <property type="entry name" value="Oligosaccaryltransferase"/>
</dbReference>
<dbReference type="GO" id="GO:0018279">
    <property type="term" value="P:protein N-linked glycosylation via asparagine"/>
    <property type="evidence" value="ECO:0007669"/>
    <property type="project" value="TreeGrafter"/>
</dbReference>
<sequence length="71" mass="7606">MISDDDLYRIAIFLGSAAMILIILYHYVEVNATEDSSENEKAPLKQAQPAGKQTGSTKFGLLGDSGHHLGG</sequence>
<evidence type="ECO:0000256" key="8">
    <source>
        <dbReference type="ARBA" id="ARBA00023136"/>
    </source>
</evidence>
<keyword evidence="12" id="KW-1185">Reference proteome</keyword>
<evidence type="ECO:0000256" key="2">
    <source>
        <dbReference type="ARBA" id="ARBA00007685"/>
    </source>
</evidence>
<reference evidence="11" key="1">
    <citation type="submission" date="2022-07" db="EMBL/GenBank/DDBJ databases">
        <title>Fungi with potential for degradation of polypropylene.</title>
        <authorList>
            <person name="Gostincar C."/>
        </authorList>
    </citation>
    <scope>NUCLEOTIDE SEQUENCE</scope>
    <source>
        <strain evidence="11">EXF-13308</strain>
    </source>
</reference>
<dbReference type="InterPro" id="IPR051307">
    <property type="entry name" value="OST4"/>
</dbReference>
<keyword evidence="7 10" id="KW-1133">Transmembrane helix</keyword>
<evidence type="ECO:0000256" key="4">
    <source>
        <dbReference type="ARBA" id="ARBA00022692"/>
    </source>
</evidence>
<feature type="transmembrane region" description="Helical" evidence="10">
    <location>
        <begin position="7"/>
        <end position="28"/>
    </location>
</feature>
<keyword evidence="6" id="KW-0735">Signal-anchor</keyword>
<comment type="subcellular location">
    <subcellularLocation>
        <location evidence="1">Endoplasmic reticulum membrane</location>
        <topology evidence="1">Single-pass type III membrane protein</topology>
    </subcellularLocation>
</comment>
<evidence type="ECO:0000313" key="11">
    <source>
        <dbReference type="EMBL" id="KAJ9149265.1"/>
    </source>
</evidence>
<keyword evidence="5" id="KW-0256">Endoplasmic reticulum</keyword>
<comment type="caution">
    <text evidence="11">The sequence shown here is derived from an EMBL/GenBank/DDBJ whole genome shotgun (WGS) entry which is preliminary data.</text>
</comment>
<feature type="region of interest" description="Disordered" evidence="9">
    <location>
        <begin position="35"/>
        <end position="71"/>
    </location>
</feature>
<dbReference type="InterPro" id="IPR036330">
    <property type="entry name" value="Ost4p_sf"/>
</dbReference>
<evidence type="ECO:0000256" key="1">
    <source>
        <dbReference type="ARBA" id="ARBA00004643"/>
    </source>
</evidence>
<keyword evidence="8 10" id="KW-0472">Membrane</keyword>
<keyword evidence="4 10" id="KW-0812">Transmembrane</keyword>
<dbReference type="PANTHER" id="PTHR48164">
    <property type="entry name" value="DOLICHYL-DIPHOSPHOOLIGOSACCHARIDE--PROTEIN GLYCOSYLTRANSFERASE SUBUNIT 4"/>
    <property type="match status" value="1"/>
</dbReference>
<comment type="similarity">
    <text evidence="2">Belongs to the OST4 family.</text>
</comment>
<dbReference type="Proteomes" id="UP001174694">
    <property type="component" value="Unassembled WGS sequence"/>
</dbReference>
<dbReference type="SUPFAM" id="SSF103464">
    <property type="entry name" value="Oligosaccharyltransferase subunit ost4p"/>
    <property type="match status" value="1"/>
</dbReference>
<evidence type="ECO:0000256" key="9">
    <source>
        <dbReference type="SAM" id="MobiDB-lite"/>
    </source>
</evidence>
<dbReference type="EMBL" id="JANBVO010000010">
    <property type="protein sequence ID" value="KAJ9149265.1"/>
    <property type="molecule type" value="Genomic_DNA"/>
</dbReference>
<dbReference type="Pfam" id="PF10215">
    <property type="entry name" value="Ost4"/>
    <property type="match status" value="1"/>
</dbReference>
<dbReference type="PANTHER" id="PTHR48164:SF1">
    <property type="entry name" value="DOLICHYL-DIPHOSPHOOLIGOSACCHARIDE--PROTEIN GLYCOSYLTRANSFERASE SUBUNIT 4"/>
    <property type="match status" value="1"/>
</dbReference>
<gene>
    <name evidence="11" type="ORF">NKR23_g4446</name>
</gene>
<proteinExistence type="inferred from homology"/>
<name>A0AA38RRN1_9PEZI</name>
<evidence type="ECO:0000313" key="12">
    <source>
        <dbReference type="Proteomes" id="UP001174694"/>
    </source>
</evidence>
<evidence type="ECO:0000256" key="6">
    <source>
        <dbReference type="ARBA" id="ARBA00022968"/>
    </source>
</evidence>